<dbReference type="HOGENOM" id="CLU_1383333_0_0_11"/>
<feature type="signal peptide" evidence="2">
    <location>
        <begin position="1"/>
        <end position="25"/>
    </location>
</feature>
<protein>
    <submittedName>
        <fullName evidence="3">Uncharacterized protein</fullName>
    </submittedName>
</protein>
<dbReference type="Proteomes" id="UP000004816">
    <property type="component" value="Unassembled WGS sequence"/>
</dbReference>
<reference evidence="3 4" key="1">
    <citation type="journal article" date="2011" name="Stand. Genomic Sci.">
        <title>High quality draft genome sequence of Segniliparus rugosus CDC 945(T)= (ATCC BAA-974(T)).</title>
        <authorList>
            <person name="Earl A.M."/>
            <person name="Desjardins C.A."/>
            <person name="Fitzgerald M.G."/>
            <person name="Arachchi H.M."/>
            <person name="Zeng Q."/>
            <person name="Mehta T."/>
            <person name="Griggs A."/>
            <person name="Birren B.W."/>
            <person name="Toney N.C."/>
            <person name="Carr J."/>
            <person name="Posey J."/>
            <person name="Butler W.R."/>
        </authorList>
    </citation>
    <scope>NUCLEOTIDE SEQUENCE [LARGE SCALE GENOMIC DNA]</scope>
    <source>
        <strain evidence="4">ATCC BAA-974 / DSM 45345 / CCUG 50838 / CIP 108380 / JCM 13579 / CDC 945</strain>
    </source>
</reference>
<dbReference type="STRING" id="679197.HMPREF9336_01398"/>
<proteinExistence type="predicted"/>
<keyword evidence="4" id="KW-1185">Reference proteome</keyword>
<dbReference type="AlphaFoldDB" id="E5XPH6"/>
<dbReference type="EMBL" id="ACZI02000003">
    <property type="protein sequence ID" value="EFV13739.1"/>
    <property type="molecule type" value="Genomic_DNA"/>
</dbReference>
<evidence type="ECO:0000256" key="2">
    <source>
        <dbReference type="SAM" id="SignalP"/>
    </source>
</evidence>
<gene>
    <name evidence="3" type="ORF">HMPREF9336_01398</name>
</gene>
<evidence type="ECO:0000313" key="3">
    <source>
        <dbReference type="EMBL" id="EFV13739.1"/>
    </source>
</evidence>
<accession>E5XPH6</accession>
<keyword evidence="2" id="KW-0732">Signal</keyword>
<name>E5XPH6_SEGRC</name>
<evidence type="ECO:0000313" key="4">
    <source>
        <dbReference type="Proteomes" id="UP000004816"/>
    </source>
</evidence>
<organism evidence="3 4">
    <name type="scientific">Segniliparus rugosus (strain ATCC BAA-974 / DSM 45345 / CCUG 50838 / CIP 108380 / JCM 13579 / CDC 945)</name>
    <dbReference type="NCBI Taxonomy" id="679197"/>
    <lineage>
        <taxon>Bacteria</taxon>
        <taxon>Bacillati</taxon>
        <taxon>Actinomycetota</taxon>
        <taxon>Actinomycetes</taxon>
        <taxon>Mycobacteriales</taxon>
        <taxon>Segniliparaceae</taxon>
        <taxon>Segniliparus</taxon>
    </lineage>
</organism>
<sequence length="197" mass="20667">MGIFSDVQRTAALCLAALVPAGALALPATASAEASAADCAELSTLYSSFQLAIKDVIDQKEVDKAVKNGKADKEAFSAGVAQRLFETDPVTGKLRMDLFLEHLRDLDALAHDADGKLEDPEAAEAVEKLADGLDGYLALIDQLRAEDGEAADATNDAEESGKADPEEAFDDLGPALKGFMGGLDAFIDYRDKADCAA</sequence>
<feature type="chain" id="PRO_5039243342" evidence="2">
    <location>
        <begin position="26"/>
        <end position="197"/>
    </location>
</feature>
<dbReference type="RefSeq" id="WP_007468989.1">
    <property type="nucleotide sequence ID" value="NZ_KI391954.1"/>
</dbReference>
<comment type="caution">
    <text evidence="3">The sequence shown here is derived from an EMBL/GenBank/DDBJ whole genome shotgun (WGS) entry which is preliminary data.</text>
</comment>
<feature type="region of interest" description="Disordered" evidence="1">
    <location>
        <begin position="148"/>
        <end position="168"/>
    </location>
</feature>
<evidence type="ECO:0000256" key="1">
    <source>
        <dbReference type="SAM" id="MobiDB-lite"/>
    </source>
</evidence>